<evidence type="ECO:0000256" key="1">
    <source>
        <dbReference type="SAM" id="Phobius"/>
    </source>
</evidence>
<sequence length="77" mass="8520">MPPNWDANLSRARESQACRLLMSIPGVGMITATSFAIAIEDPANFKSSTSVGAWVGLTVRRYQSREVDCYGHICERE</sequence>
<dbReference type="GO" id="GO:0003677">
    <property type="term" value="F:DNA binding"/>
    <property type="evidence" value="ECO:0007669"/>
    <property type="project" value="InterPro"/>
</dbReference>
<dbReference type="InterPro" id="IPR003346">
    <property type="entry name" value="Transposase_20"/>
</dbReference>
<name>A0A916S1L1_9HYPH</name>
<feature type="transmembrane region" description="Helical" evidence="1">
    <location>
        <begin position="20"/>
        <end position="39"/>
    </location>
</feature>
<dbReference type="PANTHER" id="PTHR33055:SF3">
    <property type="entry name" value="PUTATIVE TRANSPOSASE FOR IS117-RELATED"/>
    <property type="match status" value="1"/>
</dbReference>
<dbReference type="InterPro" id="IPR047650">
    <property type="entry name" value="Transpos_IS110"/>
</dbReference>
<evidence type="ECO:0000313" key="4">
    <source>
        <dbReference type="Proteomes" id="UP000636264"/>
    </source>
</evidence>
<dbReference type="AlphaFoldDB" id="A0A916S1L1"/>
<evidence type="ECO:0000313" key="3">
    <source>
        <dbReference type="EMBL" id="GGA79461.1"/>
    </source>
</evidence>
<keyword evidence="1" id="KW-1133">Transmembrane helix</keyword>
<comment type="caution">
    <text evidence="3">The sequence shown here is derived from an EMBL/GenBank/DDBJ whole genome shotgun (WGS) entry which is preliminary data.</text>
</comment>
<dbReference type="Pfam" id="PF02371">
    <property type="entry name" value="Transposase_20"/>
    <property type="match status" value="1"/>
</dbReference>
<dbReference type="Proteomes" id="UP000636264">
    <property type="component" value="Unassembled WGS sequence"/>
</dbReference>
<dbReference type="PANTHER" id="PTHR33055">
    <property type="entry name" value="TRANSPOSASE FOR INSERTION SEQUENCE ELEMENT IS1111A"/>
    <property type="match status" value="1"/>
</dbReference>
<dbReference type="EMBL" id="BMIF01000015">
    <property type="protein sequence ID" value="GGA79461.1"/>
    <property type="molecule type" value="Genomic_DNA"/>
</dbReference>
<gene>
    <name evidence="3" type="ORF">GCM10011385_37090</name>
</gene>
<accession>A0A916S1L1</accession>
<reference evidence="3" key="2">
    <citation type="submission" date="2020-09" db="EMBL/GenBank/DDBJ databases">
        <authorList>
            <person name="Sun Q."/>
            <person name="Zhou Y."/>
        </authorList>
    </citation>
    <scope>NUCLEOTIDE SEQUENCE</scope>
    <source>
        <strain evidence="3">CGMCC 1.15320</strain>
    </source>
</reference>
<reference evidence="3" key="1">
    <citation type="journal article" date="2014" name="Int. J. Syst. Evol. Microbiol.">
        <title>Complete genome sequence of Corynebacterium casei LMG S-19264T (=DSM 44701T), isolated from a smear-ripened cheese.</title>
        <authorList>
            <consortium name="US DOE Joint Genome Institute (JGI-PGF)"/>
            <person name="Walter F."/>
            <person name="Albersmeier A."/>
            <person name="Kalinowski J."/>
            <person name="Ruckert C."/>
        </authorList>
    </citation>
    <scope>NUCLEOTIDE SEQUENCE</scope>
    <source>
        <strain evidence="3">CGMCC 1.15320</strain>
    </source>
</reference>
<evidence type="ECO:0000259" key="2">
    <source>
        <dbReference type="Pfam" id="PF02371"/>
    </source>
</evidence>
<feature type="domain" description="Transposase IS116/IS110/IS902 C-terminal" evidence="2">
    <location>
        <begin position="18"/>
        <end position="69"/>
    </location>
</feature>
<keyword evidence="1" id="KW-0812">Transmembrane</keyword>
<dbReference type="GO" id="GO:0004803">
    <property type="term" value="F:transposase activity"/>
    <property type="evidence" value="ECO:0007669"/>
    <property type="project" value="InterPro"/>
</dbReference>
<dbReference type="GO" id="GO:0006313">
    <property type="term" value="P:DNA transposition"/>
    <property type="evidence" value="ECO:0007669"/>
    <property type="project" value="InterPro"/>
</dbReference>
<keyword evidence="4" id="KW-1185">Reference proteome</keyword>
<proteinExistence type="predicted"/>
<keyword evidence="1" id="KW-0472">Membrane</keyword>
<protein>
    <recommendedName>
        <fullName evidence="2">Transposase IS116/IS110/IS902 C-terminal domain-containing protein</fullName>
    </recommendedName>
</protein>
<organism evidence="3 4">
    <name type="scientific">Nitratireductor aestuarii</name>
    <dbReference type="NCBI Taxonomy" id="1735103"/>
    <lineage>
        <taxon>Bacteria</taxon>
        <taxon>Pseudomonadati</taxon>
        <taxon>Pseudomonadota</taxon>
        <taxon>Alphaproteobacteria</taxon>
        <taxon>Hyphomicrobiales</taxon>
        <taxon>Phyllobacteriaceae</taxon>
        <taxon>Nitratireductor</taxon>
    </lineage>
</organism>